<keyword evidence="1" id="KW-1133">Transmembrane helix</keyword>
<keyword evidence="4" id="KW-1185">Reference proteome</keyword>
<dbReference type="Proteomes" id="UP000182975">
    <property type="component" value="Unassembled WGS sequence"/>
</dbReference>
<dbReference type="RefSeq" id="WP_074777203.1">
    <property type="nucleotide sequence ID" value="NZ_FOEC01000003.1"/>
</dbReference>
<evidence type="ECO:0000256" key="1">
    <source>
        <dbReference type="SAM" id="Phobius"/>
    </source>
</evidence>
<gene>
    <name evidence="3" type="ORF">SAMN02910314_00835</name>
</gene>
<evidence type="ECO:0000313" key="4">
    <source>
        <dbReference type="Proteomes" id="UP000182975"/>
    </source>
</evidence>
<name>A0A1H8RHH6_9ACTN</name>
<feature type="transmembrane region" description="Helical" evidence="1">
    <location>
        <begin position="331"/>
        <end position="348"/>
    </location>
</feature>
<keyword evidence="1" id="KW-0812">Transmembrane</keyword>
<feature type="chain" id="PRO_5038880451" description="Polymer-forming protein" evidence="2">
    <location>
        <begin position="26"/>
        <end position="393"/>
    </location>
</feature>
<keyword evidence="2" id="KW-0732">Signal</keyword>
<feature type="transmembrane region" description="Helical" evidence="1">
    <location>
        <begin position="267"/>
        <end position="291"/>
    </location>
</feature>
<dbReference type="EMBL" id="FOEC01000003">
    <property type="protein sequence ID" value="SEO65989.1"/>
    <property type="molecule type" value="Genomic_DNA"/>
</dbReference>
<feature type="transmembrane region" description="Helical" evidence="1">
    <location>
        <begin position="217"/>
        <end position="246"/>
    </location>
</feature>
<dbReference type="STRING" id="79604.AAY81_02420"/>
<organism evidence="3 4">
    <name type="scientific">Denitrobacterium detoxificans</name>
    <dbReference type="NCBI Taxonomy" id="79604"/>
    <lineage>
        <taxon>Bacteria</taxon>
        <taxon>Bacillati</taxon>
        <taxon>Actinomycetota</taxon>
        <taxon>Coriobacteriia</taxon>
        <taxon>Eggerthellales</taxon>
        <taxon>Eggerthellaceae</taxon>
        <taxon>Denitrobacterium</taxon>
    </lineage>
</organism>
<proteinExistence type="predicted"/>
<reference evidence="4" key="1">
    <citation type="submission" date="2016-10" db="EMBL/GenBank/DDBJ databases">
        <authorList>
            <person name="Varghese N."/>
        </authorList>
    </citation>
    <scope>NUCLEOTIDE SEQUENCE [LARGE SCALE GENOMIC DNA]</scope>
    <source>
        <strain evidence="4">DSM 21843</strain>
    </source>
</reference>
<dbReference type="AlphaFoldDB" id="A0A1H8RHH6"/>
<feature type="transmembrane region" description="Helical" evidence="1">
    <location>
        <begin position="297"/>
        <end position="319"/>
    </location>
</feature>
<protein>
    <recommendedName>
        <fullName evidence="5">Polymer-forming protein</fullName>
    </recommendedName>
</protein>
<evidence type="ECO:0008006" key="5">
    <source>
        <dbReference type="Google" id="ProtNLM"/>
    </source>
</evidence>
<keyword evidence="1" id="KW-0472">Membrane</keyword>
<feature type="signal peptide" evidence="2">
    <location>
        <begin position="1"/>
        <end position="25"/>
    </location>
</feature>
<evidence type="ECO:0000256" key="2">
    <source>
        <dbReference type="SAM" id="SignalP"/>
    </source>
</evidence>
<evidence type="ECO:0000313" key="3">
    <source>
        <dbReference type="EMBL" id="SEO65989.1"/>
    </source>
</evidence>
<accession>A0A1H8RHH6</accession>
<sequence>MLKAIQGSKRLVVVALLAAVAFAVAFSVRSQCAYADEPLPDGSSDAIAIDSGLPLMGNDYVWFGKEASLYGESIKNDFVGAGKTMVITDCQIQGGVRAAGSVVDVMDTQVAENVTIAAQNANLTQTRANAIVVACNTFTFDGSCSELYVFGGYAYIDGTVTGDATVVADRVEIGPNANIQGTLYVEARVDPVVNQGAHVGATEFTPSRKDAMFLDGLTAFATAASAFAVFMAIVGLIGTIIVSLLAEWLFGRHTAAAARLLRERTGAMVGTGIVGAIAAPVAIVLLCVFVVTLPVAGALALALVAMTVVAEGFAGASIFKLAFPRMGRFKVALAGGAIMAVLGVVPVVGGIVHVLAFMYLLGYALQAVYLARRESKGKGGDAGASGAPSPVAE</sequence>